<keyword evidence="8 13" id="KW-0829">Tyrosine-protein kinase</keyword>
<sequence length="515" mass="58954">MWLSITVQNSTFLLMLPTPMAVRLSKASTTLWEAVAAETETGNHHLNRIFHLGVPEIERPPSIIYVAVYDYEPRTPGDLLFKKGDHLEIIDNNHTDWWRARSRTNHMEGYVPANYVAPVRSIEAEPWYFGSILRIDAENILLRSRNHDGSFLVRVSESRYNGYALSIRLGAGVRHYRIKKEKDDIGNNVLFISRRNTFVTLQELINHYINNKDGLATILTKPCLKAGAPVTATLSHNTQDNWEIPRSSLKFERQLGQGQFGKVHQGLWNGTVPVAIKSLIPGTMDPHEFIAEAQLMKKLQHEKLIKLYAVCTTEEPIYIVTELMKNGSLLDYLKSSKARQVKLPKLNDFAVQIASGMCYLEEMSYIHRDLAARNVLVCHKETVVKIADFGLARVIKEEEYEARIGAKFPLKWTAPEAINFGKFSTKSDVWSFGILLTELITYGQTPYPGMSNNEVLLMIEMNYRMPIPPKCPQSWYDIMLKTWESDPIKRPTFEKLRSTLEELLFPKRQNSSEIN</sequence>
<dbReference type="InterPro" id="IPR000980">
    <property type="entry name" value="SH2"/>
</dbReference>
<evidence type="ECO:0000259" key="15">
    <source>
        <dbReference type="PROSITE" id="PS50001"/>
    </source>
</evidence>
<evidence type="ECO:0000256" key="10">
    <source>
        <dbReference type="PROSITE-ProRule" id="PRU00191"/>
    </source>
</evidence>
<dbReference type="GO" id="GO:0030036">
    <property type="term" value="P:actin cytoskeleton organization"/>
    <property type="evidence" value="ECO:0007669"/>
    <property type="project" value="UniProtKB-ARBA"/>
</dbReference>
<dbReference type="Gene3D" id="3.30.505.10">
    <property type="entry name" value="SH2 domain"/>
    <property type="match status" value="1"/>
</dbReference>
<dbReference type="PROSITE" id="PS50001">
    <property type="entry name" value="SH2"/>
    <property type="match status" value="1"/>
</dbReference>
<dbReference type="SUPFAM" id="SSF55550">
    <property type="entry name" value="SH2 domain"/>
    <property type="match status" value="1"/>
</dbReference>
<dbReference type="InterPro" id="IPR001245">
    <property type="entry name" value="Ser-Thr/Tyr_kinase_cat_dom"/>
</dbReference>
<organism evidence="18 19">
    <name type="scientific">Daphnia magna</name>
    <dbReference type="NCBI Taxonomy" id="35525"/>
    <lineage>
        <taxon>Eukaryota</taxon>
        <taxon>Metazoa</taxon>
        <taxon>Ecdysozoa</taxon>
        <taxon>Arthropoda</taxon>
        <taxon>Crustacea</taxon>
        <taxon>Branchiopoda</taxon>
        <taxon>Diplostraca</taxon>
        <taxon>Cladocera</taxon>
        <taxon>Anomopoda</taxon>
        <taxon>Daphniidae</taxon>
        <taxon>Daphnia</taxon>
    </lineage>
</organism>
<evidence type="ECO:0000256" key="2">
    <source>
        <dbReference type="ARBA" id="ARBA00022553"/>
    </source>
</evidence>
<feature type="chain" id="PRO_5007837907" description="Tyrosine-protein kinase" evidence="14">
    <location>
        <begin position="28"/>
        <end position="515"/>
    </location>
</feature>
<accession>A0A162NLR5</accession>
<dbReference type="EC" id="2.7.10.2" evidence="13"/>
<evidence type="ECO:0000256" key="5">
    <source>
        <dbReference type="ARBA" id="ARBA00022777"/>
    </source>
</evidence>
<keyword evidence="4 12" id="KW-0547">Nucleotide-binding</keyword>
<evidence type="ECO:0000256" key="12">
    <source>
        <dbReference type="PROSITE-ProRule" id="PRU10141"/>
    </source>
</evidence>
<name>A0A162NLR5_9CRUS</name>
<feature type="domain" description="Protein kinase" evidence="17">
    <location>
        <begin position="249"/>
        <end position="504"/>
    </location>
</feature>
<dbReference type="InterPro" id="IPR036860">
    <property type="entry name" value="SH2_dom_sf"/>
</dbReference>
<dbReference type="GO" id="GO:0007435">
    <property type="term" value="P:salivary gland morphogenesis"/>
    <property type="evidence" value="ECO:0007669"/>
    <property type="project" value="UniProtKB-ARBA"/>
</dbReference>
<dbReference type="SUPFAM" id="SSF50044">
    <property type="entry name" value="SH3-domain"/>
    <property type="match status" value="1"/>
</dbReference>
<dbReference type="Gene3D" id="3.30.200.20">
    <property type="entry name" value="Phosphorylase Kinase, domain 1"/>
    <property type="match status" value="1"/>
</dbReference>
<comment type="similarity">
    <text evidence="13">Belongs to the protein kinase superfamily. Tyr protein kinase family.</text>
</comment>
<dbReference type="EMBL" id="LRGB01000568">
    <property type="protein sequence ID" value="KZS18104.1"/>
    <property type="molecule type" value="Genomic_DNA"/>
</dbReference>
<dbReference type="InterPro" id="IPR001452">
    <property type="entry name" value="SH3_domain"/>
</dbReference>
<feature type="domain" description="SH2" evidence="15">
    <location>
        <begin position="127"/>
        <end position="223"/>
    </location>
</feature>
<feature type="binding site" evidence="12">
    <location>
        <position position="277"/>
    </location>
    <ligand>
        <name>ATP</name>
        <dbReference type="ChEBI" id="CHEBI:30616"/>
    </ligand>
</feature>
<feature type="domain" description="SH3" evidence="16">
    <location>
        <begin position="60"/>
        <end position="121"/>
    </location>
</feature>
<evidence type="ECO:0000256" key="6">
    <source>
        <dbReference type="ARBA" id="ARBA00022840"/>
    </source>
</evidence>
<gene>
    <name evidence="18" type="ORF">APZ42_016105</name>
</gene>
<dbReference type="PRINTS" id="PR00452">
    <property type="entry name" value="SH3DOMAIN"/>
</dbReference>
<dbReference type="FunFam" id="1.10.510.10:FF:000399">
    <property type="entry name" value="Tyrosine-protein kinase"/>
    <property type="match status" value="1"/>
</dbReference>
<proteinExistence type="inferred from homology"/>
<reference evidence="18 19" key="1">
    <citation type="submission" date="2016-03" db="EMBL/GenBank/DDBJ databases">
        <title>EvidentialGene: Evidence-directed Construction of Genes on Genomes.</title>
        <authorList>
            <person name="Gilbert D.G."/>
            <person name="Choi J.-H."/>
            <person name="Mockaitis K."/>
            <person name="Colbourne J."/>
            <person name="Pfrender M."/>
        </authorList>
    </citation>
    <scope>NUCLEOTIDE SEQUENCE [LARGE SCALE GENOMIC DNA]</scope>
    <source>
        <strain evidence="18 19">Xinb3</strain>
        <tissue evidence="18">Complete organism</tissue>
    </source>
</reference>
<dbReference type="Pfam" id="PF00018">
    <property type="entry name" value="SH3_1"/>
    <property type="match status" value="1"/>
</dbReference>
<dbReference type="STRING" id="35525.A0A162NLR5"/>
<dbReference type="InterPro" id="IPR017441">
    <property type="entry name" value="Protein_kinase_ATP_BS"/>
</dbReference>
<dbReference type="PROSITE" id="PS50011">
    <property type="entry name" value="PROTEIN_KINASE_DOM"/>
    <property type="match status" value="1"/>
</dbReference>
<dbReference type="GO" id="GO:0002009">
    <property type="term" value="P:morphogenesis of an epithelium"/>
    <property type="evidence" value="ECO:0007669"/>
    <property type="project" value="UniProtKB-ARBA"/>
</dbReference>
<dbReference type="InterPro" id="IPR036028">
    <property type="entry name" value="SH3-like_dom_sf"/>
</dbReference>
<dbReference type="SMART" id="SM00326">
    <property type="entry name" value="SH3"/>
    <property type="match status" value="1"/>
</dbReference>
<dbReference type="InterPro" id="IPR000719">
    <property type="entry name" value="Prot_kinase_dom"/>
</dbReference>
<keyword evidence="19" id="KW-1185">Reference proteome</keyword>
<dbReference type="Pfam" id="PF00017">
    <property type="entry name" value="SH2"/>
    <property type="match status" value="1"/>
</dbReference>
<comment type="caution">
    <text evidence="18">The sequence shown here is derived from an EMBL/GenBank/DDBJ whole genome shotgun (WGS) entry which is preliminary data.</text>
</comment>
<evidence type="ECO:0000313" key="19">
    <source>
        <dbReference type="Proteomes" id="UP000076858"/>
    </source>
</evidence>
<evidence type="ECO:0000259" key="16">
    <source>
        <dbReference type="PROSITE" id="PS50002"/>
    </source>
</evidence>
<dbReference type="PROSITE" id="PS00109">
    <property type="entry name" value="PROTEIN_KINASE_TYR"/>
    <property type="match status" value="1"/>
</dbReference>
<dbReference type="InterPro" id="IPR008266">
    <property type="entry name" value="Tyr_kinase_AS"/>
</dbReference>
<keyword evidence="2" id="KW-0597">Phosphoprotein</keyword>
<dbReference type="PRINTS" id="PR00401">
    <property type="entry name" value="SH2DOMAIN"/>
</dbReference>
<dbReference type="PANTHER" id="PTHR24418">
    <property type="entry name" value="TYROSINE-PROTEIN KINASE"/>
    <property type="match status" value="1"/>
</dbReference>
<evidence type="ECO:0000256" key="9">
    <source>
        <dbReference type="ARBA" id="ARBA00051245"/>
    </source>
</evidence>
<dbReference type="SMART" id="SM00219">
    <property type="entry name" value="TyrKc"/>
    <property type="match status" value="1"/>
</dbReference>
<dbReference type="Proteomes" id="UP000076858">
    <property type="component" value="Unassembled WGS sequence"/>
</dbReference>
<dbReference type="CDD" id="cd11845">
    <property type="entry name" value="SH3_Src_like"/>
    <property type="match status" value="1"/>
</dbReference>
<evidence type="ECO:0000256" key="3">
    <source>
        <dbReference type="ARBA" id="ARBA00022679"/>
    </source>
</evidence>
<keyword evidence="14" id="KW-0732">Signal</keyword>
<feature type="signal peptide" evidence="14">
    <location>
        <begin position="1"/>
        <end position="27"/>
    </location>
</feature>
<evidence type="ECO:0000256" key="13">
    <source>
        <dbReference type="RuleBase" id="RU362096"/>
    </source>
</evidence>
<keyword evidence="1 11" id="KW-0728">SH3 domain</keyword>
<dbReference type="SUPFAM" id="SSF56112">
    <property type="entry name" value="Protein kinase-like (PK-like)"/>
    <property type="match status" value="1"/>
</dbReference>
<evidence type="ECO:0000256" key="14">
    <source>
        <dbReference type="SAM" id="SignalP"/>
    </source>
</evidence>
<dbReference type="GO" id="GO:0048468">
    <property type="term" value="P:cell development"/>
    <property type="evidence" value="ECO:0007669"/>
    <property type="project" value="UniProtKB-ARBA"/>
</dbReference>
<dbReference type="Gene3D" id="2.30.30.40">
    <property type="entry name" value="SH3 Domains"/>
    <property type="match status" value="1"/>
</dbReference>
<dbReference type="GO" id="GO:0005524">
    <property type="term" value="F:ATP binding"/>
    <property type="evidence" value="ECO:0007669"/>
    <property type="project" value="UniProtKB-UniRule"/>
</dbReference>
<evidence type="ECO:0000256" key="7">
    <source>
        <dbReference type="ARBA" id="ARBA00022999"/>
    </source>
</evidence>
<keyword evidence="5 13" id="KW-0418">Kinase</keyword>
<dbReference type="InterPro" id="IPR020635">
    <property type="entry name" value="Tyr_kinase_cat_dom"/>
</dbReference>
<dbReference type="PROSITE" id="PS50002">
    <property type="entry name" value="SH3"/>
    <property type="match status" value="1"/>
</dbReference>
<keyword evidence="3 13" id="KW-0808">Transferase</keyword>
<keyword evidence="7 10" id="KW-0727">SH2 domain</keyword>
<dbReference type="OrthoDB" id="28230at2759"/>
<evidence type="ECO:0000256" key="1">
    <source>
        <dbReference type="ARBA" id="ARBA00022443"/>
    </source>
</evidence>
<keyword evidence="6 12" id="KW-0067">ATP-binding</keyword>
<comment type="catalytic activity">
    <reaction evidence="9 13">
        <text>L-tyrosyl-[protein] + ATP = O-phospho-L-tyrosyl-[protein] + ADP + H(+)</text>
        <dbReference type="Rhea" id="RHEA:10596"/>
        <dbReference type="Rhea" id="RHEA-COMP:10136"/>
        <dbReference type="Rhea" id="RHEA-COMP:20101"/>
        <dbReference type="ChEBI" id="CHEBI:15378"/>
        <dbReference type="ChEBI" id="CHEBI:30616"/>
        <dbReference type="ChEBI" id="CHEBI:46858"/>
        <dbReference type="ChEBI" id="CHEBI:61978"/>
        <dbReference type="ChEBI" id="CHEBI:456216"/>
        <dbReference type="EC" id="2.7.10.2"/>
    </reaction>
</comment>
<dbReference type="GO" id="GO:0004715">
    <property type="term" value="F:non-membrane spanning protein tyrosine kinase activity"/>
    <property type="evidence" value="ECO:0007669"/>
    <property type="project" value="UniProtKB-EC"/>
</dbReference>
<dbReference type="PROSITE" id="PS00107">
    <property type="entry name" value="PROTEIN_KINASE_ATP"/>
    <property type="match status" value="1"/>
</dbReference>
<dbReference type="InterPro" id="IPR011009">
    <property type="entry name" value="Kinase-like_dom_sf"/>
</dbReference>
<protein>
    <recommendedName>
        <fullName evidence="13">Tyrosine-protein kinase</fullName>
        <ecNumber evidence="13">2.7.10.2</ecNumber>
    </recommendedName>
</protein>
<dbReference type="InterPro" id="IPR050198">
    <property type="entry name" value="Non-receptor_tyrosine_kinases"/>
</dbReference>
<dbReference type="SMART" id="SM00252">
    <property type="entry name" value="SH2"/>
    <property type="match status" value="1"/>
</dbReference>
<evidence type="ECO:0000256" key="11">
    <source>
        <dbReference type="PROSITE-ProRule" id="PRU00192"/>
    </source>
</evidence>
<dbReference type="AlphaFoldDB" id="A0A162NLR5"/>
<evidence type="ECO:0000256" key="4">
    <source>
        <dbReference type="ARBA" id="ARBA00022741"/>
    </source>
</evidence>
<dbReference type="FunFam" id="3.30.200.20:FF:000053">
    <property type="entry name" value="Tyrosine-protein kinase"/>
    <property type="match status" value="1"/>
</dbReference>
<evidence type="ECO:0000259" key="17">
    <source>
        <dbReference type="PROSITE" id="PS50011"/>
    </source>
</evidence>
<evidence type="ECO:0000313" key="18">
    <source>
        <dbReference type="EMBL" id="KZS18104.1"/>
    </source>
</evidence>
<dbReference type="Gene3D" id="1.10.510.10">
    <property type="entry name" value="Transferase(Phosphotransferase) domain 1"/>
    <property type="match status" value="1"/>
</dbReference>
<dbReference type="Pfam" id="PF07714">
    <property type="entry name" value="PK_Tyr_Ser-Thr"/>
    <property type="match status" value="1"/>
</dbReference>
<evidence type="ECO:0000256" key="8">
    <source>
        <dbReference type="ARBA" id="ARBA00023137"/>
    </source>
</evidence>
<dbReference type="PRINTS" id="PR00109">
    <property type="entry name" value="TYRKINASE"/>
</dbReference>